<protein>
    <submittedName>
        <fullName evidence="6">Type IV secretion system protein VirB3</fullName>
    </submittedName>
</protein>
<dbReference type="Pfam" id="PF05101">
    <property type="entry name" value="VirB3"/>
    <property type="match status" value="1"/>
</dbReference>
<keyword evidence="7" id="KW-1185">Reference proteome</keyword>
<dbReference type="RefSeq" id="WP_219354033.1">
    <property type="nucleotide sequence ID" value="NZ_CP080034.1"/>
</dbReference>
<evidence type="ECO:0000256" key="3">
    <source>
        <dbReference type="ARBA" id="ARBA00022989"/>
    </source>
</evidence>
<proteinExistence type="predicted"/>
<evidence type="ECO:0000256" key="4">
    <source>
        <dbReference type="ARBA" id="ARBA00023136"/>
    </source>
</evidence>
<keyword evidence="4 5" id="KW-0472">Membrane</keyword>
<evidence type="ECO:0000256" key="2">
    <source>
        <dbReference type="ARBA" id="ARBA00022692"/>
    </source>
</evidence>
<gene>
    <name evidence="6" type="ORF">KWG56_05625</name>
</gene>
<keyword evidence="3 5" id="KW-1133">Transmembrane helix</keyword>
<evidence type="ECO:0000313" key="6">
    <source>
        <dbReference type="EMBL" id="QYC11454.1"/>
    </source>
</evidence>
<dbReference type="EMBL" id="CP080034">
    <property type="protein sequence ID" value="QYC11454.1"/>
    <property type="molecule type" value="Genomic_DNA"/>
</dbReference>
<reference evidence="6 7" key="1">
    <citation type="submission" date="2021-07" db="EMBL/GenBank/DDBJ databases">
        <title>Isolation and characterization of bacteria from a gold mining with a capacity of golden bioaccumulation.</title>
        <authorList>
            <person name="Yang X.J."/>
        </authorList>
    </citation>
    <scope>NUCLEOTIDE SEQUENCE [LARGE SCALE GENOMIC DNA]</scope>
    <source>
        <strain evidence="6 7">Au29</strain>
    </source>
</reference>
<evidence type="ECO:0000256" key="5">
    <source>
        <dbReference type="SAM" id="Phobius"/>
    </source>
</evidence>
<keyword evidence="2 5" id="KW-0812">Transmembrane</keyword>
<evidence type="ECO:0000313" key="7">
    <source>
        <dbReference type="Proteomes" id="UP000824334"/>
    </source>
</evidence>
<organism evidence="6 7">
    <name type="scientific">Brevundimonas nasdae</name>
    <dbReference type="NCBI Taxonomy" id="172043"/>
    <lineage>
        <taxon>Bacteria</taxon>
        <taxon>Pseudomonadati</taxon>
        <taxon>Pseudomonadota</taxon>
        <taxon>Alphaproteobacteria</taxon>
        <taxon>Caulobacterales</taxon>
        <taxon>Caulobacteraceae</taxon>
        <taxon>Brevundimonas</taxon>
    </lineage>
</organism>
<dbReference type="GeneID" id="94374734"/>
<name>A0ABX8TLD6_9CAUL</name>
<feature type="transmembrane region" description="Helical" evidence="5">
    <location>
        <begin position="29"/>
        <end position="51"/>
    </location>
</feature>
<dbReference type="Proteomes" id="UP000824334">
    <property type="component" value="Chromosome"/>
</dbReference>
<accession>A0ABX8TLD6</accession>
<evidence type="ECO:0000256" key="1">
    <source>
        <dbReference type="ARBA" id="ARBA00004370"/>
    </source>
</evidence>
<comment type="subcellular location">
    <subcellularLocation>
        <location evidence="1">Membrane</location>
    </subcellularLocation>
</comment>
<sequence length="111" mass="12076">MTEERLTEDTLFLACTRPAMVLGVPMEAVGVNLIVSGLIFLIGGSLVYLLAAPALHLVFQAICKSDHNAFRLLFAYVETKGRCRNGALWGGSSITPLPLVRRYSHAEVCRG</sequence>
<dbReference type="InterPro" id="IPR007792">
    <property type="entry name" value="T4SS_VirB3/TrbD/AvhB"/>
</dbReference>